<dbReference type="InterPro" id="IPR012334">
    <property type="entry name" value="Pectin_lyas_fold"/>
</dbReference>
<dbReference type="InterPro" id="IPR013424">
    <property type="entry name" value="Ice-binding_C"/>
</dbReference>
<keyword evidence="4" id="KW-1185">Reference proteome</keyword>
<dbReference type="EMBL" id="CP002056">
    <property type="protein sequence ID" value="ADI29429.1"/>
    <property type="molecule type" value="Genomic_DNA"/>
</dbReference>
<keyword evidence="1" id="KW-0732">Signal</keyword>
<dbReference type="InterPro" id="IPR011050">
    <property type="entry name" value="Pectin_lyase_fold/virulence"/>
</dbReference>
<sequence precursor="true">MSRLLCALYFLALFPFAANATSISSSSIVNSNCSGTLTSSLLDGASFACAGNFTLDGGSITSDSAINISADGDLFLDNLTLTAPNVNLSNLTGMLNIGNSVVINTPITVNENAPKSILSWSDFSLSQGDTVNFNVGRSSGGSTELSKVDISTGSLSLGHGGSLYLGNTNGVIYPEAIDTPIVGGALVISSGSDVNLLISDAVMLPKPAAFSVASIPEPGTYAFMLLGLGLILLRQKV</sequence>
<evidence type="ECO:0000256" key="1">
    <source>
        <dbReference type="SAM" id="SignalP"/>
    </source>
</evidence>
<feature type="chain" id="PRO_5003094892" description="Ice-binding protein C-terminal domain-containing protein" evidence="1">
    <location>
        <begin position="21"/>
        <end position="237"/>
    </location>
</feature>
<reference evidence="3 4" key="2">
    <citation type="journal article" date="2011" name="J. Bacteriol.">
        <title>Genomes of three methylotrophs from a single niche uncover genetic and metabolic divergence of Methylophilaceae.</title>
        <authorList>
            <person name="Lapidus A."/>
            <person name="Clum A."/>
            <person name="Labutti K."/>
            <person name="Kaluzhnaya M.G."/>
            <person name="Lim S."/>
            <person name="Beck D.A."/>
            <person name="Glavina Del Rio T."/>
            <person name="Nolan M."/>
            <person name="Mavromatis K."/>
            <person name="Huntemann M."/>
            <person name="Lucas S."/>
            <person name="Lidstrom M.E."/>
            <person name="Ivanova N."/>
            <person name="Chistoserdova L."/>
        </authorList>
    </citation>
    <scope>NUCLEOTIDE SEQUENCE [LARGE SCALE GENOMIC DNA]</scope>
    <source>
        <strain evidence="3 4">301</strain>
    </source>
</reference>
<evidence type="ECO:0000259" key="2">
    <source>
        <dbReference type="Pfam" id="PF07589"/>
    </source>
</evidence>
<name>D7DQ58_METV0</name>
<proteinExistence type="predicted"/>
<dbReference type="NCBIfam" id="TIGR02595">
    <property type="entry name" value="PEP_CTERM"/>
    <property type="match status" value="1"/>
</dbReference>
<dbReference type="HOGENOM" id="CLU_1169595_0_0_4"/>
<dbReference type="Pfam" id="PF07589">
    <property type="entry name" value="PEP-CTERM"/>
    <property type="match status" value="1"/>
</dbReference>
<dbReference type="Proteomes" id="UP000000383">
    <property type="component" value="Chromosome"/>
</dbReference>
<organism evidence="3 4">
    <name type="scientific">Methylotenera versatilis (strain 301)</name>
    <dbReference type="NCBI Taxonomy" id="666681"/>
    <lineage>
        <taxon>Bacteria</taxon>
        <taxon>Pseudomonadati</taxon>
        <taxon>Pseudomonadota</taxon>
        <taxon>Betaproteobacteria</taxon>
        <taxon>Nitrosomonadales</taxon>
        <taxon>Methylophilaceae</taxon>
        <taxon>Methylotenera</taxon>
    </lineage>
</organism>
<reference evidence="4" key="1">
    <citation type="submission" date="2010-05" db="EMBL/GenBank/DDBJ databases">
        <title>Complete sequence of Methylotenera sp. 301.</title>
        <authorList>
            <person name="Lucas S."/>
            <person name="Copeland A."/>
            <person name="Lapidus A."/>
            <person name="Cheng J.-F."/>
            <person name="Bruce D."/>
            <person name="Goodwin L."/>
            <person name="Pitluck S."/>
            <person name="Clum A."/>
            <person name="Land M."/>
            <person name="Hauser L."/>
            <person name="Kyrpides N."/>
            <person name="Ivanova N."/>
            <person name="Chistoservova L."/>
            <person name="Kalyuzhnaya M."/>
            <person name="Woyke T."/>
        </authorList>
    </citation>
    <scope>NUCLEOTIDE SEQUENCE [LARGE SCALE GENOMIC DNA]</scope>
    <source>
        <strain evidence="4">301</strain>
    </source>
</reference>
<protein>
    <recommendedName>
        <fullName evidence="2">Ice-binding protein C-terminal domain-containing protein</fullName>
    </recommendedName>
</protein>
<evidence type="ECO:0000313" key="4">
    <source>
        <dbReference type="Proteomes" id="UP000000383"/>
    </source>
</evidence>
<feature type="domain" description="Ice-binding protein C-terminal" evidence="2">
    <location>
        <begin position="214"/>
        <end position="232"/>
    </location>
</feature>
<dbReference type="Gene3D" id="2.160.20.10">
    <property type="entry name" value="Single-stranded right-handed beta-helix, Pectin lyase-like"/>
    <property type="match status" value="1"/>
</dbReference>
<dbReference type="STRING" id="666681.M301_1045"/>
<dbReference type="RefSeq" id="WP_013147745.1">
    <property type="nucleotide sequence ID" value="NC_014207.1"/>
</dbReference>
<feature type="signal peptide" evidence="1">
    <location>
        <begin position="1"/>
        <end position="20"/>
    </location>
</feature>
<dbReference type="KEGG" id="meh:M301_1045"/>
<gene>
    <name evidence="3" type="ordered locus">M301_1045</name>
</gene>
<dbReference type="AlphaFoldDB" id="D7DQ58"/>
<evidence type="ECO:0000313" key="3">
    <source>
        <dbReference type="EMBL" id="ADI29429.1"/>
    </source>
</evidence>
<dbReference type="SUPFAM" id="SSF51126">
    <property type="entry name" value="Pectin lyase-like"/>
    <property type="match status" value="1"/>
</dbReference>
<accession>D7DQ58</accession>
<dbReference type="eggNOG" id="ENOG5030XWD">
    <property type="taxonomic scope" value="Bacteria"/>
</dbReference>